<gene>
    <name evidence="1" type="ORF">GCM10009098_20540</name>
</gene>
<keyword evidence="2" id="KW-1185">Reference proteome</keyword>
<evidence type="ECO:0000313" key="1">
    <source>
        <dbReference type="EMBL" id="GAA0552729.1"/>
    </source>
</evidence>
<sequence>MFRILTDLTNLQQVFASYSAAEALKVQHNIKAVIKQLGIPDKELLRQMRAEGLDLAEFAPAPAVSELPECSDTVLRSHMRSLFLSAQKLSAAIQALNLAQQTSVREQLEFACTALRLPSEQLLQRMAEQGLTLEKLGLVEPATDPLAAVRQRLAGALTADTQTTAADASQQDSLHQIRQRLHGLTADNAQPEKQIPAGENIVSLQQAVARIANRR</sequence>
<dbReference type="Proteomes" id="UP001501169">
    <property type="component" value="Unassembled WGS sequence"/>
</dbReference>
<accession>A0ABP3NTF9</accession>
<dbReference type="EMBL" id="BAAAEO010000003">
    <property type="protein sequence ID" value="GAA0552729.1"/>
    <property type="molecule type" value="Genomic_DNA"/>
</dbReference>
<reference evidence="2" key="1">
    <citation type="journal article" date="2019" name="Int. J. Syst. Evol. Microbiol.">
        <title>The Global Catalogue of Microorganisms (GCM) 10K type strain sequencing project: providing services to taxonomists for standard genome sequencing and annotation.</title>
        <authorList>
            <consortium name="The Broad Institute Genomics Platform"/>
            <consortium name="The Broad Institute Genome Sequencing Center for Infectious Disease"/>
            <person name="Wu L."/>
            <person name="Ma J."/>
        </authorList>
    </citation>
    <scope>NUCLEOTIDE SEQUENCE [LARGE SCALE GENOMIC DNA]</scope>
    <source>
        <strain evidence="2">JCM 14331</strain>
    </source>
</reference>
<comment type="caution">
    <text evidence="1">The sequence shown here is derived from an EMBL/GenBank/DDBJ whole genome shotgun (WGS) entry which is preliminary data.</text>
</comment>
<name>A0ABP3NTF9_9GAMM</name>
<organism evidence="1 2">
    <name type="scientific">Rheinheimera aquimaris</name>
    <dbReference type="NCBI Taxonomy" id="412437"/>
    <lineage>
        <taxon>Bacteria</taxon>
        <taxon>Pseudomonadati</taxon>
        <taxon>Pseudomonadota</taxon>
        <taxon>Gammaproteobacteria</taxon>
        <taxon>Chromatiales</taxon>
        <taxon>Chromatiaceae</taxon>
        <taxon>Rheinheimera</taxon>
    </lineage>
</organism>
<protein>
    <submittedName>
        <fullName evidence="1">Uncharacterized protein</fullName>
    </submittedName>
</protein>
<evidence type="ECO:0000313" key="2">
    <source>
        <dbReference type="Proteomes" id="UP001501169"/>
    </source>
</evidence>
<dbReference type="RefSeq" id="WP_226767144.1">
    <property type="nucleotide sequence ID" value="NZ_BAAAEO010000003.1"/>
</dbReference>
<proteinExistence type="predicted"/>